<reference evidence="2" key="1">
    <citation type="submission" date="2018-01" db="EMBL/GenBank/DDBJ databases">
        <authorList>
            <person name="Wardenburg K.E."/>
            <person name="Rana S."/>
            <person name="Felix E."/>
            <person name="Puentes R.J."/>
            <person name="Shaffer C.D."/>
            <person name="Weston-Hafer K.A."/>
            <person name="Russell D.A."/>
            <person name="Pope W.H."/>
            <person name="Jacobs-Sera D."/>
            <person name="Hendrix R.W."/>
            <person name="Hatfull G.F."/>
        </authorList>
    </citation>
    <scope>NUCLEOTIDE SEQUENCE [LARGE SCALE GENOMIC DNA]</scope>
</reference>
<evidence type="ECO:0000313" key="1">
    <source>
        <dbReference type="EMBL" id="AVD99474.1"/>
    </source>
</evidence>
<proteinExistence type="predicted"/>
<sequence>MAAVMRTIRYTTLDGQPKAVDYWFQLGKTDAIELDFVHRKNPKQYLESIAANQETRNLMEVWKDMLFRAVGKRKMGEDGEYIVKNPQILEEFVGSGAYEQLFNELAESQDGGAAFFLSIMPKEVQANADAEAARVNRDYSNDELLAMSDEDFYAVAGTKKFQEMDKRFQLIAWERRESGRQSA</sequence>
<keyword evidence="2" id="KW-1185">Reference proteome</keyword>
<dbReference type="Proteomes" id="UP000241360">
    <property type="component" value="Segment"/>
</dbReference>
<dbReference type="EMBL" id="MG757154">
    <property type="protein sequence ID" value="AVD99474.1"/>
    <property type="molecule type" value="Genomic_DNA"/>
</dbReference>
<dbReference type="OrthoDB" id="23339at10239"/>
<evidence type="ECO:0000313" key="2">
    <source>
        <dbReference type="Proteomes" id="UP000241360"/>
    </source>
</evidence>
<organism evidence="1 2">
    <name type="scientific">Streptomyces phage Bing</name>
    <dbReference type="NCBI Taxonomy" id="2079427"/>
    <lineage>
        <taxon>Viruses</taxon>
        <taxon>Duplodnaviria</taxon>
        <taxon>Heunggongvirae</taxon>
        <taxon>Uroviricota</taxon>
        <taxon>Caudoviricetes</taxon>
        <taxon>Bingvirus</taxon>
        <taxon>Bingvirus bing</taxon>
    </lineage>
</organism>
<evidence type="ECO:0008006" key="3">
    <source>
        <dbReference type="Google" id="ProtNLM"/>
    </source>
</evidence>
<name>A0A2L1IWC1_9CAUD</name>
<gene>
    <name evidence="1" type="ORF">SEA_BING_52</name>
</gene>
<dbReference type="InterPro" id="IPR057005">
    <property type="entry name" value="Phage_TAC_17"/>
</dbReference>
<protein>
    <recommendedName>
        <fullName evidence="3">Tail assembly chaperone</fullName>
    </recommendedName>
</protein>
<accession>A0A2L1IWC1</accession>
<dbReference type="Pfam" id="PF23803">
    <property type="entry name" value="Phage_TAC_17"/>
    <property type="match status" value="1"/>
</dbReference>